<keyword evidence="1" id="KW-1133">Transmembrane helix</keyword>
<keyword evidence="1" id="KW-0472">Membrane</keyword>
<evidence type="ECO:0000313" key="2">
    <source>
        <dbReference type="EMBL" id="QFR24023.1"/>
    </source>
</evidence>
<feature type="transmembrane region" description="Helical" evidence="1">
    <location>
        <begin position="29"/>
        <end position="47"/>
    </location>
</feature>
<reference evidence="2 3" key="1">
    <citation type="submission" date="2019-10" db="EMBL/GenBank/DDBJ databases">
        <title>The completed genome of Lactobacillus harbinensis M1.</title>
        <authorList>
            <person name="Zheng Y."/>
        </authorList>
    </citation>
    <scope>NUCLEOTIDE SEQUENCE [LARGE SCALE GENOMIC DNA]</scope>
    <source>
        <strain evidence="2 3">M1</strain>
    </source>
</reference>
<dbReference type="AlphaFoldDB" id="A0A5P8M6B3"/>
<name>A0A5P8M6B3_9LACO</name>
<dbReference type="Proteomes" id="UP000326779">
    <property type="component" value="Chromosome"/>
</dbReference>
<organism evidence="2 3">
    <name type="scientific">Schleiferilactobacillus harbinensis</name>
    <dbReference type="NCBI Taxonomy" id="304207"/>
    <lineage>
        <taxon>Bacteria</taxon>
        <taxon>Bacillati</taxon>
        <taxon>Bacillota</taxon>
        <taxon>Bacilli</taxon>
        <taxon>Lactobacillales</taxon>
        <taxon>Lactobacillaceae</taxon>
        <taxon>Schleiferilactobacillus</taxon>
    </lineage>
</organism>
<dbReference type="EMBL" id="CP045143">
    <property type="protein sequence ID" value="QFR24023.1"/>
    <property type="molecule type" value="Genomic_DNA"/>
</dbReference>
<feature type="transmembrane region" description="Helical" evidence="1">
    <location>
        <begin position="59"/>
        <end position="79"/>
    </location>
</feature>
<proteinExistence type="predicted"/>
<dbReference type="KEGG" id="lhb:D1010_11790"/>
<accession>A0A5P8M6B3</accession>
<sequence>MQRGGNGHRDSSRQCRFDRPHSYSHERCSSVIVTIVLPTIYGIIYVTRELKEGSRMRHVNLGRIGLIGMLFLLIGGISACERRPLTDKAQIQASATTVTNTIQDQGKELTAITNSLEKSQSLYVTEHKEKPNENLLQNKQSDVYANFAKRTTAMTTLTADYKKLSDAENTLSSFAKSKSPNLPTEKIQDLVQSLKIIGLDHDTFTQFMDEFTKAEQKFYADTADMTDEKELDTAMGRLSQYYGALYQQMEIMQANLTTARQQSRELLQELK</sequence>
<evidence type="ECO:0000256" key="1">
    <source>
        <dbReference type="SAM" id="Phobius"/>
    </source>
</evidence>
<protein>
    <submittedName>
        <fullName evidence="2">Uncharacterized protein</fullName>
    </submittedName>
</protein>
<evidence type="ECO:0000313" key="3">
    <source>
        <dbReference type="Proteomes" id="UP000326779"/>
    </source>
</evidence>
<keyword evidence="1" id="KW-0812">Transmembrane</keyword>
<gene>
    <name evidence="2" type="ORF">D1010_11790</name>
</gene>